<sequence>MAREPVAPRPFAASYRLEVDGWPHARINHQLSRHGPHWQSDMRATISIARGNESSRFRVGDDGIRATAYRSGYSLLGIGDKYQLGHDDLAALPDRQAALFELSRQAVKAQCNANHSPCELRYLDHKGREEVLRYRIVERGELALPAGEFDAVTIEAWDPEHPERQLIFNFHPELPGLLLAVDYHRDGERKSRLTLTELNLDRR</sequence>
<evidence type="ECO:0000313" key="1">
    <source>
        <dbReference type="EMBL" id="MFC3284984.1"/>
    </source>
</evidence>
<comment type="caution">
    <text evidence="1">The sequence shown here is derived from an EMBL/GenBank/DDBJ whole genome shotgun (WGS) entry which is preliminary data.</text>
</comment>
<reference evidence="2" key="1">
    <citation type="journal article" date="2019" name="Int. J. Syst. Evol. Microbiol.">
        <title>The Global Catalogue of Microorganisms (GCM) 10K type strain sequencing project: providing services to taxonomists for standard genome sequencing and annotation.</title>
        <authorList>
            <consortium name="The Broad Institute Genomics Platform"/>
            <consortium name="The Broad Institute Genome Sequencing Center for Infectious Disease"/>
            <person name="Wu L."/>
            <person name="Ma J."/>
        </authorList>
    </citation>
    <scope>NUCLEOTIDE SEQUENCE [LARGE SCALE GENOMIC DNA]</scope>
    <source>
        <strain evidence="2">CECT 7698</strain>
    </source>
</reference>
<accession>A0ABV7LRK6</accession>
<protein>
    <recommendedName>
        <fullName evidence="3">DUF3108 domain-containing protein</fullName>
    </recommendedName>
</protein>
<gene>
    <name evidence="1" type="ORF">ACFOEV_15390</name>
</gene>
<dbReference type="RefSeq" id="WP_386775488.1">
    <property type="nucleotide sequence ID" value="NZ_JBHRUG010000029.1"/>
</dbReference>
<proteinExistence type="predicted"/>
<dbReference type="EMBL" id="JBHRUG010000029">
    <property type="protein sequence ID" value="MFC3284984.1"/>
    <property type="molecule type" value="Genomic_DNA"/>
</dbReference>
<name>A0ABV7LRK6_9GAMM</name>
<evidence type="ECO:0008006" key="3">
    <source>
        <dbReference type="Google" id="ProtNLM"/>
    </source>
</evidence>
<organism evidence="1 2">
    <name type="scientific">Litchfieldella rifensis</name>
    <dbReference type="NCBI Taxonomy" id="762643"/>
    <lineage>
        <taxon>Bacteria</taxon>
        <taxon>Pseudomonadati</taxon>
        <taxon>Pseudomonadota</taxon>
        <taxon>Gammaproteobacteria</taxon>
        <taxon>Oceanospirillales</taxon>
        <taxon>Halomonadaceae</taxon>
        <taxon>Litchfieldella</taxon>
    </lineage>
</organism>
<dbReference type="Proteomes" id="UP001595579">
    <property type="component" value="Unassembled WGS sequence"/>
</dbReference>
<evidence type="ECO:0000313" key="2">
    <source>
        <dbReference type="Proteomes" id="UP001595579"/>
    </source>
</evidence>
<keyword evidence="2" id="KW-1185">Reference proteome</keyword>